<accession>M4F5Q4</accession>
<evidence type="ECO:0000313" key="13">
    <source>
        <dbReference type="EnsemblPlants" id="Bra036410.1-P"/>
    </source>
</evidence>
<dbReference type="PROSITE" id="PS51419">
    <property type="entry name" value="RAB"/>
    <property type="match status" value="1"/>
</dbReference>
<dbReference type="GO" id="GO:0005794">
    <property type="term" value="C:Golgi apparatus"/>
    <property type="evidence" value="ECO:0007669"/>
    <property type="project" value="UniProtKB-SubCell"/>
</dbReference>
<evidence type="ECO:0000256" key="10">
    <source>
        <dbReference type="ARBA" id="ARBA00023288"/>
    </source>
</evidence>
<evidence type="ECO:0000256" key="2">
    <source>
        <dbReference type="ARBA" id="ARBA00010290"/>
    </source>
</evidence>
<organism evidence="13 14">
    <name type="scientific">Brassica campestris</name>
    <name type="common">Field mustard</name>
    <dbReference type="NCBI Taxonomy" id="3711"/>
    <lineage>
        <taxon>Eukaryota</taxon>
        <taxon>Viridiplantae</taxon>
        <taxon>Streptophyta</taxon>
        <taxon>Embryophyta</taxon>
        <taxon>Tracheophyta</taxon>
        <taxon>Spermatophyta</taxon>
        <taxon>Magnoliopsida</taxon>
        <taxon>eudicotyledons</taxon>
        <taxon>Gunneridae</taxon>
        <taxon>Pentapetalae</taxon>
        <taxon>rosids</taxon>
        <taxon>malvids</taxon>
        <taxon>Brassicales</taxon>
        <taxon>Brassicaceae</taxon>
        <taxon>Brassiceae</taxon>
        <taxon>Brassica</taxon>
    </lineage>
</organism>
<dbReference type="GO" id="GO:0006886">
    <property type="term" value="P:intracellular protein transport"/>
    <property type="evidence" value="ECO:0000318"/>
    <property type="project" value="GO_Central"/>
</dbReference>
<dbReference type="Gene3D" id="3.40.50.300">
    <property type="entry name" value="P-loop containing nucleotide triphosphate hydrolases"/>
    <property type="match status" value="1"/>
</dbReference>
<dbReference type="PANTHER" id="PTHR11711">
    <property type="entry name" value="ADP RIBOSYLATION FACTOR-RELATED"/>
    <property type="match status" value="1"/>
</dbReference>
<dbReference type="SMART" id="SM00178">
    <property type="entry name" value="SAR"/>
    <property type="match status" value="1"/>
</dbReference>
<dbReference type="PRINTS" id="PR00328">
    <property type="entry name" value="SAR1GTPBP"/>
</dbReference>
<keyword evidence="8" id="KW-0333">Golgi apparatus</keyword>
<evidence type="ECO:0000256" key="7">
    <source>
        <dbReference type="ARBA" id="ARBA00022927"/>
    </source>
</evidence>
<reference evidence="13 14" key="1">
    <citation type="journal article" date="2011" name="Nat. Genet.">
        <title>The genome of the mesopolyploid crop species Brassica rapa.</title>
        <authorList>
            <consortium name="Brassica rapa Genome Sequencing Project Consortium"/>
            <person name="Wang X."/>
            <person name="Wang H."/>
            <person name="Wang J."/>
            <person name="Sun R."/>
            <person name="Wu J."/>
            <person name="Liu S."/>
            <person name="Bai Y."/>
            <person name="Mun J.H."/>
            <person name="Bancroft I."/>
            <person name="Cheng F."/>
            <person name="Huang S."/>
            <person name="Li X."/>
            <person name="Hua W."/>
            <person name="Wang J."/>
            <person name="Wang X."/>
            <person name="Freeling M."/>
            <person name="Pires J.C."/>
            <person name="Paterson A.H."/>
            <person name="Chalhoub B."/>
            <person name="Wang B."/>
            <person name="Hayward A."/>
            <person name="Sharpe A.G."/>
            <person name="Park B.S."/>
            <person name="Weisshaar B."/>
            <person name="Liu B."/>
            <person name="Li B."/>
            <person name="Liu B."/>
            <person name="Tong C."/>
            <person name="Song C."/>
            <person name="Duran C."/>
            <person name="Peng C."/>
            <person name="Geng C."/>
            <person name="Koh C."/>
            <person name="Lin C."/>
            <person name="Edwards D."/>
            <person name="Mu D."/>
            <person name="Shen D."/>
            <person name="Soumpourou E."/>
            <person name="Li F."/>
            <person name="Fraser F."/>
            <person name="Conant G."/>
            <person name="Lassalle G."/>
            <person name="King G.J."/>
            <person name="Bonnema G."/>
            <person name="Tang H."/>
            <person name="Wang H."/>
            <person name="Belcram H."/>
            <person name="Zhou H."/>
            <person name="Hirakawa H."/>
            <person name="Abe H."/>
            <person name="Guo H."/>
            <person name="Wang H."/>
            <person name="Jin H."/>
            <person name="Parkin I.A."/>
            <person name="Batley J."/>
            <person name="Kim J.S."/>
            <person name="Just J."/>
            <person name="Li J."/>
            <person name="Xu J."/>
            <person name="Deng J."/>
            <person name="Kim J.A."/>
            <person name="Li J."/>
            <person name="Yu J."/>
            <person name="Meng J."/>
            <person name="Wang J."/>
            <person name="Min J."/>
            <person name="Poulain J."/>
            <person name="Wang J."/>
            <person name="Hatakeyama K."/>
            <person name="Wu K."/>
            <person name="Wang L."/>
            <person name="Fang L."/>
            <person name="Trick M."/>
            <person name="Links M.G."/>
            <person name="Zhao M."/>
            <person name="Jin M."/>
            <person name="Ramchiary N."/>
            <person name="Drou N."/>
            <person name="Berkman P.J."/>
            <person name="Cai Q."/>
            <person name="Huang Q."/>
            <person name="Li R."/>
            <person name="Tabata S."/>
            <person name="Cheng S."/>
            <person name="Zhang S."/>
            <person name="Zhang S."/>
            <person name="Huang S."/>
            <person name="Sato S."/>
            <person name="Sun S."/>
            <person name="Kwon S.J."/>
            <person name="Choi S.R."/>
            <person name="Lee T.H."/>
            <person name="Fan W."/>
            <person name="Zhao X."/>
            <person name="Tan X."/>
            <person name="Xu X."/>
            <person name="Wang Y."/>
            <person name="Qiu Y."/>
            <person name="Yin Y."/>
            <person name="Li Y."/>
            <person name="Du Y."/>
            <person name="Liao Y."/>
            <person name="Lim Y."/>
            <person name="Narusaka Y."/>
            <person name="Wang Y."/>
            <person name="Wang Z."/>
            <person name="Li Z."/>
            <person name="Wang Z."/>
            <person name="Xiong Z."/>
            <person name="Zhang Z."/>
        </authorList>
    </citation>
    <scope>NUCLEOTIDE SEQUENCE [LARGE SCALE GENOMIC DNA]</scope>
    <source>
        <strain evidence="13 14">cv. Chiifu-401-42</strain>
    </source>
</reference>
<dbReference type="GO" id="GO:0005737">
    <property type="term" value="C:cytoplasm"/>
    <property type="evidence" value="ECO:0000318"/>
    <property type="project" value="GO_Central"/>
</dbReference>
<keyword evidence="12" id="KW-0460">Magnesium</keyword>
<dbReference type="FunFam" id="3.40.50.300:FF:003500">
    <property type="entry name" value="ADP-ribosylation factor 1"/>
    <property type="match status" value="1"/>
</dbReference>
<dbReference type="NCBIfam" id="TIGR00231">
    <property type="entry name" value="small_GTP"/>
    <property type="match status" value="1"/>
</dbReference>
<keyword evidence="3" id="KW-0813">Transport</keyword>
<evidence type="ECO:0000256" key="3">
    <source>
        <dbReference type="ARBA" id="ARBA00022448"/>
    </source>
</evidence>
<dbReference type="CDD" id="cd00878">
    <property type="entry name" value="Arf_Arl"/>
    <property type="match status" value="1"/>
</dbReference>
<feature type="binding site" evidence="12">
    <location>
        <position position="31"/>
    </location>
    <ligand>
        <name>Mg(2+)</name>
        <dbReference type="ChEBI" id="CHEBI:18420"/>
    </ligand>
</feature>
<dbReference type="PROSITE" id="PS51417">
    <property type="entry name" value="ARF"/>
    <property type="match status" value="1"/>
</dbReference>
<keyword evidence="7" id="KW-0653">Protein transport</keyword>
<evidence type="ECO:0000313" key="14">
    <source>
        <dbReference type="Proteomes" id="UP000011750"/>
    </source>
</evidence>
<proteinExistence type="inferred from homology"/>
<evidence type="ECO:0000256" key="1">
    <source>
        <dbReference type="ARBA" id="ARBA00004555"/>
    </source>
</evidence>
<feature type="binding site" evidence="11">
    <location>
        <begin position="126"/>
        <end position="129"/>
    </location>
    <ligand>
        <name>GTP</name>
        <dbReference type="ChEBI" id="CHEBI:37565"/>
    </ligand>
</feature>
<keyword evidence="6" id="KW-0931">ER-Golgi transport</keyword>
<keyword evidence="10" id="KW-0449">Lipoprotein</keyword>
<dbReference type="InterPro" id="IPR027417">
    <property type="entry name" value="P-loop_NTPase"/>
</dbReference>
<dbReference type="eggNOG" id="KOG0070">
    <property type="taxonomic scope" value="Eukaryota"/>
</dbReference>
<dbReference type="GO" id="GO:0016192">
    <property type="term" value="P:vesicle-mediated transport"/>
    <property type="evidence" value="ECO:0000318"/>
    <property type="project" value="GO_Central"/>
</dbReference>
<evidence type="ECO:0000256" key="9">
    <source>
        <dbReference type="ARBA" id="ARBA00023134"/>
    </source>
</evidence>
<dbReference type="InterPro" id="IPR024156">
    <property type="entry name" value="Small_GTPase_ARF"/>
</dbReference>
<feature type="binding site" evidence="12">
    <location>
        <position position="48"/>
    </location>
    <ligand>
        <name>Mg(2+)</name>
        <dbReference type="ChEBI" id="CHEBI:18420"/>
    </ligand>
</feature>
<keyword evidence="4" id="KW-0519">Myristate</keyword>
<comment type="subcellular location">
    <subcellularLocation>
        <location evidence="1">Golgi apparatus</location>
    </subcellularLocation>
</comment>
<reference evidence="13 14" key="2">
    <citation type="journal article" date="2018" name="Hortic Res">
        <title>Improved Brassica rapa reference genome by single-molecule sequencing and chromosome conformation capture technologies.</title>
        <authorList>
            <person name="Zhang L."/>
            <person name="Cai X."/>
            <person name="Wu J."/>
            <person name="Liu M."/>
            <person name="Grob S."/>
            <person name="Cheng F."/>
            <person name="Liang J."/>
            <person name="Cai C."/>
            <person name="Liu Z."/>
            <person name="Liu B."/>
            <person name="Wang F."/>
            <person name="Li S."/>
            <person name="Liu F."/>
            <person name="Li X."/>
            <person name="Cheng L."/>
            <person name="Yang W."/>
            <person name="Li M.H."/>
            <person name="Grossniklaus U."/>
            <person name="Zheng H."/>
            <person name="Wang X."/>
        </authorList>
    </citation>
    <scope>NUCLEOTIDE SEQUENCE [LARGE SCALE GENOMIC DNA]</scope>
    <source>
        <strain evidence="13 14">cv. Chiifu-401-42</strain>
    </source>
</reference>
<comment type="similarity">
    <text evidence="2">Belongs to the small GTPase superfamily. Arf family.</text>
</comment>
<keyword evidence="14" id="KW-1185">Reference proteome</keyword>
<dbReference type="GO" id="GO:0003924">
    <property type="term" value="F:GTPase activity"/>
    <property type="evidence" value="ECO:0007669"/>
    <property type="project" value="InterPro"/>
</dbReference>
<keyword evidence="12" id="KW-0479">Metal-binding</keyword>
<dbReference type="EnsemblPlants" id="Bra036410.1">
    <property type="protein sequence ID" value="Bra036410.1-P"/>
    <property type="gene ID" value="Bra036410"/>
</dbReference>
<evidence type="ECO:0000256" key="6">
    <source>
        <dbReference type="ARBA" id="ARBA00022892"/>
    </source>
</evidence>
<dbReference type="AlphaFoldDB" id="M4F5Q4"/>
<name>M4F5Q4_BRACM</name>
<keyword evidence="5 11" id="KW-0547">Nucleotide-binding</keyword>
<dbReference type="InterPro" id="IPR005225">
    <property type="entry name" value="Small_GTP-bd"/>
</dbReference>
<sequence length="420" mass="47516">MGARFSRIAKRFLPKSKVRILMVGLDGSGKTTILYKLKLGEVVTTVPTIGFNLETVEYKGINFTVWDIGGQEKIRKLWRHYFQNSQGLIFVVDSSDSARLSEARNELHRILTNNELQNACVLVFANKQDSRNALPVDQVANNLGLHGLTKRCWFIQGTSAITGQGLYEGLEWLSKTIPNKTERSSSLGSFRSDSSERRLVRGVNLTDSTGQYGSNNETLPPPIEPEHQLVASLDPLIFTTERTRSPTLTLPEDLKFPDPPIVHLNTAEPTVNLPVAAETQPQQTALETLIRCLSRNKTLTLLFSVDTCTQPVRGLNNKTISEYVLARSGNDPQRYEKLLERHFTRADHLEVDERKNNRSMRIIADDRYQEILRQMKINIDRCTQVPSIDVETPDTRHFGFSRLKNQGQAKLPKCPDEFLT</sequence>
<dbReference type="InParanoid" id="M4F5Q4"/>
<evidence type="ECO:0000256" key="12">
    <source>
        <dbReference type="PIRSR" id="PIRSR606689-2"/>
    </source>
</evidence>
<dbReference type="SMART" id="SM00177">
    <property type="entry name" value="ARF"/>
    <property type="match status" value="1"/>
</dbReference>
<dbReference type="Gramene" id="Bra036410.1">
    <property type="protein sequence ID" value="Bra036410.1-P"/>
    <property type="gene ID" value="Bra036410"/>
</dbReference>
<dbReference type="Pfam" id="PF00025">
    <property type="entry name" value="Arf"/>
    <property type="match status" value="1"/>
</dbReference>
<evidence type="ECO:0008006" key="15">
    <source>
        <dbReference type="Google" id="ProtNLM"/>
    </source>
</evidence>
<dbReference type="Proteomes" id="UP000011750">
    <property type="component" value="Chromosome A07"/>
</dbReference>
<evidence type="ECO:0000256" key="11">
    <source>
        <dbReference type="PIRSR" id="PIRSR606689-1"/>
    </source>
</evidence>
<dbReference type="STRING" id="51351.M4F5Q4"/>
<keyword evidence="9 11" id="KW-0342">GTP-binding</keyword>
<feature type="binding site" evidence="11">
    <location>
        <begin position="24"/>
        <end position="31"/>
    </location>
    <ligand>
        <name>GTP</name>
        <dbReference type="ChEBI" id="CHEBI:37565"/>
    </ligand>
</feature>
<evidence type="ECO:0000256" key="4">
    <source>
        <dbReference type="ARBA" id="ARBA00022707"/>
    </source>
</evidence>
<dbReference type="SUPFAM" id="SSF52540">
    <property type="entry name" value="P-loop containing nucleoside triphosphate hydrolases"/>
    <property type="match status" value="1"/>
</dbReference>
<dbReference type="GO" id="GO:0046872">
    <property type="term" value="F:metal ion binding"/>
    <property type="evidence" value="ECO:0007669"/>
    <property type="project" value="UniProtKB-KW"/>
</dbReference>
<feature type="binding site" evidence="11">
    <location>
        <position position="70"/>
    </location>
    <ligand>
        <name>GTP</name>
        <dbReference type="ChEBI" id="CHEBI:37565"/>
    </ligand>
</feature>
<dbReference type="SMART" id="SM00175">
    <property type="entry name" value="RAB"/>
    <property type="match status" value="1"/>
</dbReference>
<evidence type="ECO:0000256" key="8">
    <source>
        <dbReference type="ARBA" id="ARBA00023034"/>
    </source>
</evidence>
<protein>
    <recommendedName>
        <fullName evidence="15">ADP-ribosylation factor</fullName>
    </recommendedName>
</protein>
<dbReference type="InterPro" id="IPR006689">
    <property type="entry name" value="Small_GTPase_ARF/SAR"/>
</dbReference>
<dbReference type="HOGENOM" id="CLU_654463_0_0_1"/>
<evidence type="ECO:0000256" key="5">
    <source>
        <dbReference type="ARBA" id="ARBA00022741"/>
    </source>
</evidence>
<dbReference type="GO" id="GO:0016004">
    <property type="term" value="F:phospholipase activator activity"/>
    <property type="evidence" value="ECO:0007669"/>
    <property type="project" value="UniProtKB-ARBA"/>
</dbReference>
<dbReference type="GO" id="GO:0005525">
    <property type="term" value="F:GTP binding"/>
    <property type="evidence" value="ECO:0000318"/>
    <property type="project" value="GO_Central"/>
</dbReference>
<reference evidence="13" key="3">
    <citation type="submission" date="2023-03" db="UniProtKB">
        <authorList>
            <consortium name="EnsemblPlants"/>
        </authorList>
    </citation>
    <scope>IDENTIFICATION</scope>
    <source>
        <strain evidence="13">cv. Chiifu-401-42</strain>
    </source>
</reference>